<feature type="compositionally biased region" description="Low complexity" evidence="2">
    <location>
        <begin position="38"/>
        <end position="53"/>
    </location>
</feature>
<dbReference type="PROSITE" id="PS50237">
    <property type="entry name" value="HECT"/>
    <property type="match status" value="1"/>
</dbReference>
<evidence type="ECO:0000256" key="2">
    <source>
        <dbReference type="SAM" id="MobiDB-lite"/>
    </source>
</evidence>
<reference evidence="3" key="1">
    <citation type="submission" date="2020-04" db="EMBL/GenBank/DDBJ databases">
        <authorList>
            <person name="Alioto T."/>
            <person name="Alioto T."/>
            <person name="Gomez Garrido J."/>
        </authorList>
    </citation>
    <scope>NUCLEOTIDE SEQUENCE</scope>
    <source>
        <strain evidence="3">A484AB</strain>
    </source>
</reference>
<gene>
    <name evidence="3" type="ORF">PACLA_8A085581</name>
</gene>
<evidence type="ECO:0000313" key="4">
    <source>
        <dbReference type="Proteomes" id="UP001152795"/>
    </source>
</evidence>
<dbReference type="OrthoDB" id="5983847at2759"/>
<keyword evidence="1" id="KW-0833">Ubl conjugation pathway</keyword>
<dbReference type="SUPFAM" id="SSF56204">
    <property type="entry name" value="Hect, E3 ligase catalytic domain"/>
    <property type="match status" value="2"/>
</dbReference>
<dbReference type="Proteomes" id="UP001152795">
    <property type="component" value="Unassembled WGS sequence"/>
</dbReference>
<protein>
    <submittedName>
        <fullName evidence="3">G2 M phase-specific E3 ubiquitin- ligase-like</fullName>
    </submittedName>
</protein>
<sequence>MVFCSGCGTEYVHNAKFCHKCGKKASQIAVPNDINDDTSVSTGSGTTTSASTSQSNEHRTTSDRSGSSRLSFSAYRMKKEQERSSCSPKGPMAKKSKKAASKNTTVEVKVNVGIMTLRDGRLLPKRNTMLPLTVNDLIGSKELLEKAVEKHSCFNSNLISNIPSMYKLLYGNIAQVQEAKIIPGSKEPFSLKRYKEEIGKPYSKISFYICPLTDFLEDFVNSSSSSDEQMCDNSASDGTQEQNQSSSVEELTVISPNPTIPTQSKTVQCPFCLNHFSVQEVQHHVEQCSEWLLNEDHEVLEVNNSDNEQTVAESQVKISDMGKNEIKEMLKDEVAQVSKLDLQQEGKKRVTVRRKNIWEDFKDEIFQGNRITPSSKIKVVFSGEPAVDDGGPRRELFSDLLSIIKRRYFHDGSPVKSTIAISNGDFKLCGIIMGMSIKQGGPAPNFMTHAVSCFFTGCEMLTSDVRSSAYQDIVTCLSNATTDEQVIGILTKDSSLDILQELGYTSVPHMETIATAKRIVQSLCMKDQIGDVLAELMEIKNGLEACGISSDTIKKRAELWQIMFKSGSFFSLPAEEFLDELIVVFSESQIRKNAEIDVYKFFCDAMLSIENGSVEGLRTADILKWMTGSDEVPPLGFPKQFELQFTHGCNELCKCRPTVSTCDMSVKMPVHISTLEYMKEILYSAVKDSHGFGNL</sequence>
<evidence type="ECO:0000313" key="3">
    <source>
        <dbReference type="EMBL" id="CAB4011710.1"/>
    </source>
</evidence>
<feature type="compositionally biased region" description="Low complexity" evidence="2">
    <location>
        <begin position="63"/>
        <end position="75"/>
    </location>
</feature>
<accession>A0A6S7I752</accession>
<dbReference type="InterPro" id="IPR035983">
    <property type="entry name" value="Hect_E3_ubiquitin_ligase"/>
</dbReference>
<dbReference type="Gene3D" id="3.30.2410.10">
    <property type="entry name" value="Hect, E3 ligase catalytic domain"/>
    <property type="match status" value="1"/>
</dbReference>
<feature type="region of interest" description="Disordered" evidence="2">
    <location>
        <begin position="33"/>
        <end position="102"/>
    </location>
</feature>
<dbReference type="Gene3D" id="3.90.1750.10">
    <property type="entry name" value="Hect, E3 ligase catalytic domains"/>
    <property type="match status" value="1"/>
</dbReference>
<dbReference type="Pfam" id="PF00632">
    <property type="entry name" value="HECT"/>
    <property type="match status" value="1"/>
</dbReference>
<name>A0A6S7I752_PARCT</name>
<feature type="region of interest" description="Disordered" evidence="2">
    <location>
        <begin position="226"/>
        <end position="250"/>
    </location>
</feature>
<keyword evidence="4" id="KW-1185">Reference proteome</keyword>
<dbReference type="EMBL" id="CACRXK020007242">
    <property type="protein sequence ID" value="CAB4011710.1"/>
    <property type="molecule type" value="Genomic_DNA"/>
</dbReference>
<dbReference type="GO" id="GO:0016874">
    <property type="term" value="F:ligase activity"/>
    <property type="evidence" value="ECO:0007669"/>
    <property type="project" value="UniProtKB-KW"/>
</dbReference>
<comment type="caution">
    <text evidence="3">The sequence shown here is derived from an EMBL/GenBank/DDBJ whole genome shotgun (WGS) entry which is preliminary data.</text>
</comment>
<proteinExistence type="predicted"/>
<dbReference type="AlphaFoldDB" id="A0A6S7I752"/>
<evidence type="ECO:0000256" key="1">
    <source>
        <dbReference type="ARBA" id="ARBA00022786"/>
    </source>
</evidence>
<dbReference type="InterPro" id="IPR000569">
    <property type="entry name" value="HECT_dom"/>
</dbReference>
<keyword evidence="3" id="KW-0436">Ligase</keyword>
<dbReference type="GO" id="GO:0004842">
    <property type="term" value="F:ubiquitin-protein transferase activity"/>
    <property type="evidence" value="ECO:0007669"/>
    <property type="project" value="InterPro"/>
</dbReference>
<organism evidence="3 4">
    <name type="scientific">Paramuricea clavata</name>
    <name type="common">Red gorgonian</name>
    <name type="synonym">Violescent sea-whip</name>
    <dbReference type="NCBI Taxonomy" id="317549"/>
    <lineage>
        <taxon>Eukaryota</taxon>
        <taxon>Metazoa</taxon>
        <taxon>Cnidaria</taxon>
        <taxon>Anthozoa</taxon>
        <taxon>Octocorallia</taxon>
        <taxon>Malacalcyonacea</taxon>
        <taxon>Plexauridae</taxon>
        <taxon>Paramuricea</taxon>
    </lineage>
</organism>